<reference evidence="2 3" key="1">
    <citation type="journal article" date="2013" name="PLoS ONE">
        <title>Sequence Divergence and Conservation in Genomes ofHelicobacter cetorum Strains from a Dolphin and a Whale.</title>
        <authorList>
            <person name="Kersulyte D."/>
            <person name="Rossi M."/>
            <person name="Berg D.E."/>
        </authorList>
    </citation>
    <scope>NUCLEOTIDE SEQUENCE [LARGE SCALE GENOMIC DNA]</scope>
    <source>
        <strain evidence="2 3">MIT 99-5656</strain>
    </source>
</reference>
<dbReference type="OrthoDB" id="9768769at2"/>
<dbReference type="Pfam" id="PF18211">
    <property type="entry name" value="Csm1_B"/>
    <property type="match status" value="1"/>
</dbReference>
<dbReference type="InterPro" id="IPR041062">
    <property type="entry name" value="Csm1_B"/>
</dbReference>
<evidence type="ECO:0000313" key="2">
    <source>
        <dbReference type="EMBL" id="AFI06626.1"/>
    </source>
</evidence>
<dbReference type="EMBL" id="CP003481">
    <property type="protein sequence ID" value="AFI06626.1"/>
    <property type="molecule type" value="Genomic_DNA"/>
</dbReference>
<dbReference type="Proteomes" id="UP000005013">
    <property type="component" value="Chromosome"/>
</dbReference>
<protein>
    <recommendedName>
        <fullName evidence="1">Csm1 subunit domain-containing protein</fullName>
    </recommendedName>
</protein>
<evidence type="ECO:0000259" key="1">
    <source>
        <dbReference type="Pfam" id="PF18211"/>
    </source>
</evidence>
<gene>
    <name evidence="2" type="ordered locus">HCD_08210</name>
</gene>
<keyword evidence="3" id="KW-1185">Reference proteome</keyword>
<feature type="domain" description="Csm1 subunit" evidence="1">
    <location>
        <begin position="59"/>
        <end position="131"/>
    </location>
</feature>
<dbReference type="PATRIC" id="fig|1163745.3.peg.1742"/>
<evidence type="ECO:0000313" key="3">
    <source>
        <dbReference type="Proteomes" id="UP000005013"/>
    </source>
</evidence>
<organism evidence="2 3">
    <name type="scientific">Helicobacter cetorum (strain ATCC BAA-540 / CCUG 52418 / MIT 99-5656)</name>
    <dbReference type="NCBI Taxonomy" id="1163745"/>
    <lineage>
        <taxon>Bacteria</taxon>
        <taxon>Pseudomonadati</taxon>
        <taxon>Campylobacterota</taxon>
        <taxon>Epsilonproteobacteria</taxon>
        <taxon>Campylobacterales</taxon>
        <taxon>Helicobacteraceae</taxon>
        <taxon>Helicobacter</taxon>
    </lineage>
</organism>
<sequence>MSEKINFEEIYQNIGFNKKFYKDVKGNHYKDIDSLLTDEMCLIAGDFYGIQKFIFDNLTTEYATKVLRAKSAFIQIFTDYLIEFICDKYGRDKTYKPYSKAGKIEILSKNLNENIIKDIQKTMDNYFMKYFLV</sequence>
<accession>I0EUK7</accession>
<dbReference type="HOGENOM" id="CLU_1903801_0_0_7"/>
<dbReference type="AlphaFoldDB" id="I0EUK7"/>
<proteinExistence type="predicted"/>
<dbReference type="InterPro" id="IPR052117">
    <property type="entry name" value="Cas10/Csm1_subtype-III-A"/>
</dbReference>
<dbReference type="PANTHER" id="PTHR36528">
    <property type="entry name" value="CRISPR SYSTEM SINGLE-STRAND-SPECIFIC DEOXYRIBONUCLEASE CAS10/CSM1 (SUBTYPE III-A)"/>
    <property type="match status" value="1"/>
</dbReference>
<dbReference type="STRING" id="1163745.HCD_08210"/>
<dbReference type="PANTHER" id="PTHR36528:SF1">
    <property type="entry name" value="CRISPR SYSTEM SINGLE-STRAND-SPECIFIC DEOXYRIBONUCLEASE CAS10_CSM1 (SUBTYPE III-A)"/>
    <property type="match status" value="1"/>
</dbReference>
<dbReference type="RefSeq" id="WP_014660091.1">
    <property type="nucleotide sequence ID" value="NC_017735.1"/>
</dbReference>
<name>I0EUK7_HELCM</name>
<dbReference type="KEGG" id="hcm:HCD_08210"/>